<sequence>MFLILAVSKSAGVVPVQFRRVPCDRTGGIRFLVNGNPYAMLVLVYNVGGARDVHGVAIRGSSGGWLQMSRNWGQNWQTSTICCKGKACLFKLLLVMAR</sequence>
<evidence type="ECO:0000256" key="1">
    <source>
        <dbReference type="RuleBase" id="RU365023"/>
    </source>
</evidence>
<keyword evidence="1" id="KW-0964">Secreted</keyword>
<dbReference type="InterPro" id="IPR007117">
    <property type="entry name" value="Expansin_CBD"/>
</dbReference>
<dbReference type="AlphaFoldDB" id="A0AAP0IQ48"/>
<dbReference type="PRINTS" id="PR01226">
    <property type="entry name" value="EXPANSIN"/>
</dbReference>
<comment type="caution">
    <text evidence="3">The sequence shown here is derived from an EMBL/GenBank/DDBJ whole genome shotgun (WGS) entry which is preliminary data.</text>
</comment>
<comment type="subcellular location">
    <subcellularLocation>
        <location evidence="1">Secreted</location>
        <location evidence="1">Cell wall</location>
    </subcellularLocation>
    <subcellularLocation>
        <location evidence="1">Membrane</location>
        <topology evidence="1">Peripheral membrane protein</topology>
    </subcellularLocation>
</comment>
<keyword evidence="4" id="KW-1185">Reference proteome</keyword>
<keyword evidence="1" id="KW-0134">Cell wall</keyword>
<gene>
    <name evidence="3" type="ORF">Scep_017031</name>
</gene>
<dbReference type="PANTHER" id="PTHR31867">
    <property type="entry name" value="EXPANSIN-A15"/>
    <property type="match status" value="1"/>
</dbReference>
<dbReference type="Gene3D" id="2.60.40.760">
    <property type="entry name" value="Expansin, cellulose-binding-like domain"/>
    <property type="match status" value="1"/>
</dbReference>
<dbReference type="GO" id="GO:0005576">
    <property type="term" value="C:extracellular region"/>
    <property type="evidence" value="ECO:0007669"/>
    <property type="project" value="InterPro"/>
</dbReference>
<evidence type="ECO:0000313" key="3">
    <source>
        <dbReference type="EMBL" id="KAK9118938.1"/>
    </source>
</evidence>
<evidence type="ECO:0000313" key="4">
    <source>
        <dbReference type="Proteomes" id="UP001419268"/>
    </source>
</evidence>
<dbReference type="InterPro" id="IPR007118">
    <property type="entry name" value="Expan_Lol_pI"/>
</dbReference>
<dbReference type="GO" id="GO:0009664">
    <property type="term" value="P:plant-type cell wall organization"/>
    <property type="evidence" value="ECO:0007669"/>
    <property type="project" value="InterPro"/>
</dbReference>
<reference evidence="3 4" key="1">
    <citation type="submission" date="2024-01" db="EMBL/GenBank/DDBJ databases">
        <title>Genome assemblies of Stephania.</title>
        <authorList>
            <person name="Yang L."/>
        </authorList>
    </citation>
    <scope>NUCLEOTIDE SEQUENCE [LARGE SCALE GENOMIC DNA]</scope>
    <source>
        <strain evidence="3">JXDWG</strain>
        <tissue evidence="3">Leaf</tissue>
    </source>
</reference>
<dbReference type="InterPro" id="IPR036749">
    <property type="entry name" value="Expansin_CBD_sf"/>
</dbReference>
<evidence type="ECO:0000259" key="2">
    <source>
        <dbReference type="PROSITE" id="PS50843"/>
    </source>
</evidence>
<dbReference type="EMBL" id="JBBNAG010000007">
    <property type="protein sequence ID" value="KAK9118938.1"/>
    <property type="molecule type" value="Genomic_DNA"/>
</dbReference>
<protein>
    <recommendedName>
        <fullName evidence="1">Expansin</fullName>
    </recommendedName>
</protein>
<dbReference type="PROSITE" id="PS50843">
    <property type="entry name" value="EXPANSIN_CBD"/>
    <property type="match status" value="1"/>
</dbReference>
<comment type="similarity">
    <text evidence="1">Belongs to the expansin family. Expansin A subfamily.</text>
</comment>
<feature type="domain" description="Expansin-like CBD" evidence="2">
    <location>
        <begin position="38"/>
        <end position="98"/>
    </location>
</feature>
<dbReference type="PRINTS" id="PR01225">
    <property type="entry name" value="EXPANSNFAMLY"/>
</dbReference>
<name>A0AAP0IQ48_9MAGN</name>
<organism evidence="3 4">
    <name type="scientific">Stephania cephalantha</name>
    <dbReference type="NCBI Taxonomy" id="152367"/>
    <lineage>
        <taxon>Eukaryota</taxon>
        <taxon>Viridiplantae</taxon>
        <taxon>Streptophyta</taxon>
        <taxon>Embryophyta</taxon>
        <taxon>Tracheophyta</taxon>
        <taxon>Spermatophyta</taxon>
        <taxon>Magnoliopsida</taxon>
        <taxon>Ranunculales</taxon>
        <taxon>Menispermaceae</taxon>
        <taxon>Menispermoideae</taxon>
        <taxon>Cissampelideae</taxon>
        <taxon>Stephania</taxon>
    </lineage>
</organism>
<dbReference type="Proteomes" id="UP001419268">
    <property type="component" value="Unassembled WGS sequence"/>
</dbReference>
<dbReference type="SUPFAM" id="SSF49590">
    <property type="entry name" value="PHL pollen allergen"/>
    <property type="match status" value="1"/>
</dbReference>
<dbReference type="Pfam" id="PF01357">
    <property type="entry name" value="Expansin_C"/>
    <property type="match status" value="1"/>
</dbReference>
<dbReference type="InterPro" id="IPR002963">
    <property type="entry name" value="Expansin"/>
</dbReference>
<proteinExistence type="inferred from homology"/>
<accession>A0AAP0IQ48</accession>
<keyword evidence="1" id="KW-0961">Cell wall biogenesis/degradation</keyword>
<comment type="function">
    <text evidence="1">Causes loosening and extension of plant cell walls by disrupting non-covalent bonding between cellulose microfibrils and matrix glucans. No enzymatic activity has been found.</text>
</comment>
<dbReference type="GO" id="GO:0016020">
    <property type="term" value="C:membrane"/>
    <property type="evidence" value="ECO:0007669"/>
    <property type="project" value="UniProtKB-SubCell"/>
</dbReference>